<protein>
    <recommendedName>
        <fullName evidence="3 6">Flagellar basal body rod protein FlgB</fullName>
    </recommendedName>
</protein>
<evidence type="ECO:0000256" key="1">
    <source>
        <dbReference type="ARBA" id="ARBA00004117"/>
    </source>
</evidence>
<dbReference type="Proteomes" id="UP000256514">
    <property type="component" value="Unassembled WGS sequence"/>
</dbReference>
<comment type="similarity">
    <text evidence="2 6">Belongs to the flagella basal body rod proteins family.</text>
</comment>
<dbReference type="InterPro" id="IPR001444">
    <property type="entry name" value="Flag_bb_rod_N"/>
</dbReference>
<gene>
    <name evidence="8" type="ORF">CQA54_05945</name>
</gene>
<keyword evidence="9" id="KW-1185">Reference proteome</keyword>
<evidence type="ECO:0000313" key="8">
    <source>
        <dbReference type="EMBL" id="RDU66898.1"/>
    </source>
</evidence>
<evidence type="ECO:0000256" key="6">
    <source>
        <dbReference type="PIRNR" id="PIRNR002889"/>
    </source>
</evidence>
<dbReference type="PANTHER" id="PTHR30435">
    <property type="entry name" value="FLAGELLAR PROTEIN"/>
    <property type="match status" value="1"/>
</dbReference>
<dbReference type="PIRSF" id="PIRSF002889">
    <property type="entry name" value="Rod_FlgB"/>
    <property type="match status" value="1"/>
</dbReference>
<evidence type="ECO:0000313" key="9">
    <source>
        <dbReference type="Proteomes" id="UP000256514"/>
    </source>
</evidence>
<sequence length="144" mass="16473">MEALKDTSIVYPLVYKALDYRSLRQDLISSNIANVDTPFYRPKDISFEQYLARESNKVFKKHVDRELPMLKTSPLHIDGKRSDLDRADMFIRDGHLARNDGNSVDLDVETSEMGKNSVMYQALTSALRKHKGIFSYALDSGKNI</sequence>
<comment type="caution">
    <text evidence="8">The sequence shown here is derived from an EMBL/GenBank/DDBJ whole genome shotgun (WGS) entry which is preliminary data.</text>
</comment>
<dbReference type="OrthoDB" id="9788334at2"/>
<dbReference type="InterPro" id="IPR019776">
    <property type="entry name" value="Flagellar_basal_body_rod_CS"/>
</dbReference>
<dbReference type="EMBL" id="NXLT01000004">
    <property type="protein sequence ID" value="RDU66898.1"/>
    <property type="molecule type" value="Genomic_DNA"/>
</dbReference>
<keyword evidence="8" id="KW-0969">Cilium</keyword>
<name>A0A3D8INR9_9HELI</name>
<dbReference type="AlphaFoldDB" id="A0A3D8INR9"/>
<evidence type="ECO:0000256" key="5">
    <source>
        <dbReference type="ARBA" id="ARBA00024934"/>
    </source>
</evidence>
<comment type="function">
    <text evidence="5 6">Structural component of flagellum, the bacterial motility apparatus. Part of the rod structure of flagellar basal body.</text>
</comment>
<keyword evidence="8" id="KW-0966">Cell projection</keyword>
<dbReference type="RefSeq" id="WP_095628138.1">
    <property type="nucleotide sequence ID" value="NZ_NXLT01000004.1"/>
</dbReference>
<comment type="subcellular location">
    <subcellularLocation>
        <location evidence="1 6">Bacterial flagellum basal body</location>
    </subcellularLocation>
</comment>
<keyword evidence="4 6" id="KW-0975">Bacterial flagellum</keyword>
<organism evidence="8 9">
    <name type="scientific">Helicobacter equorum</name>
    <dbReference type="NCBI Taxonomy" id="361872"/>
    <lineage>
        <taxon>Bacteria</taxon>
        <taxon>Pseudomonadati</taxon>
        <taxon>Campylobacterota</taxon>
        <taxon>Epsilonproteobacteria</taxon>
        <taxon>Campylobacterales</taxon>
        <taxon>Helicobacteraceae</taxon>
        <taxon>Helicobacter</taxon>
    </lineage>
</organism>
<dbReference type="NCBIfam" id="TIGR01396">
    <property type="entry name" value="FlgB"/>
    <property type="match status" value="1"/>
</dbReference>
<proteinExistence type="inferred from homology"/>
<reference evidence="8 9" key="1">
    <citation type="submission" date="2018-04" db="EMBL/GenBank/DDBJ databases">
        <title>Novel Campyloabacter and Helicobacter Species and Strains.</title>
        <authorList>
            <person name="Mannion A.J."/>
            <person name="Shen Z."/>
            <person name="Fox J.G."/>
        </authorList>
    </citation>
    <scope>NUCLEOTIDE SEQUENCE [LARGE SCALE GENOMIC DNA]</scope>
    <source>
        <strain evidence="8 9">MIT 12-6600</strain>
    </source>
</reference>
<keyword evidence="8" id="KW-0282">Flagellum</keyword>
<dbReference type="GO" id="GO:0071978">
    <property type="term" value="P:bacterial-type flagellum-dependent swarming motility"/>
    <property type="evidence" value="ECO:0007669"/>
    <property type="project" value="TreeGrafter"/>
</dbReference>
<dbReference type="GO" id="GO:0030694">
    <property type="term" value="C:bacterial-type flagellum basal body, rod"/>
    <property type="evidence" value="ECO:0007669"/>
    <property type="project" value="InterPro"/>
</dbReference>
<dbReference type="InterPro" id="IPR006300">
    <property type="entry name" value="FlgB"/>
</dbReference>
<evidence type="ECO:0000256" key="3">
    <source>
        <dbReference type="ARBA" id="ARBA00014376"/>
    </source>
</evidence>
<comment type="subunit">
    <text evidence="6">The basal body constitutes a major portion of the flagellar organelle and consists of a number of rings mounted on a central rod.</text>
</comment>
<dbReference type="PANTHER" id="PTHR30435:SF12">
    <property type="entry name" value="FLAGELLAR BASAL BODY ROD PROTEIN FLGB"/>
    <property type="match status" value="1"/>
</dbReference>
<evidence type="ECO:0000256" key="4">
    <source>
        <dbReference type="ARBA" id="ARBA00023143"/>
    </source>
</evidence>
<dbReference type="PROSITE" id="PS00588">
    <property type="entry name" value="FLAGELLA_BB_ROD"/>
    <property type="match status" value="1"/>
</dbReference>
<evidence type="ECO:0000259" key="7">
    <source>
        <dbReference type="Pfam" id="PF00460"/>
    </source>
</evidence>
<evidence type="ECO:0000256" key="2">
    <source>
        <dbReference type="ARBA" id="ARBA00009677"/>
    </source>
</evidence>
<dbReference type="Pfam" id="PF00460">
    <property type="entry name" value="Flg_bb_rod"/>
    <property type="match status" value="1"/>
</dbReference>
<feature type="domain" description="Flagellar basal body rod protein N-terminal" evidence="7">
    <location>
        <begin position="17"/>
        <end position="38"/>
    </location>
</feature>
<accession>A0A3D8INR9</accession>